<dbReference type="Proteomes" id="UP001312908">
    <property type="component" value="Unassembled WGS sequence"/>
</dbReference>
<protein>
    <submittedName>
        <fullName evidence="2">Glycosyltransferase</fullName>
    </submittedName>
</protein>
<dbReference type="Gene3D" id="3.40.50.2000">
    <property type="entry name" value="Glycogen Phosphorylase B"/>
    <property type="match status" value="2"/>
</dbReference>
<name>A0ABU7U2V3_9PROT</name>
<dbReference type="Pfam" id="PF00534">
    <property type="entry name" value="Glycos_transf_1"/>
    <property type="match status" value="1"/>
</dbReference>
<sequence length="254" mass="28416">MNRAARATPRGPWALVGRLGGYYDLKNYRHCDALIGNTRGLVTWMTQKGWPRDKVFYLPNFAKDFSDVPPQRPNFIPANVPFLLAMGRLHPNKGFDVLIRALQDVPRAHLVIAGEGPARDALQDVARQCGVTSRVHLPGWLSDTGPFLRACDIFICSSRIEPLGNIVIEALSAGRPVIAGDIQGPAEILRGTEDGLMAESENPHDFSLKINDLLDDSDKAHAIAFKGRQRYEREFSALTVLAQWDRFFQQMRPR</sequence>
<dbReference type="SUPFAM" id="SSF53756">
    <property type="entry name" value="UDP-Glycosyltransferase/glycogen phosphorylase"/>
    <property type="match status" value="1"/>
</dbReference>
<dbReference type="InterPro" id="IPR001296">
    <property type="entry name" value="Glyco_trans_1"/>
</dbReference>
<comment type="caution">
    <text evidence="2">The sequence shown here is derived from an EMBL/GenBank/DDBJ whole genome shotgun (WGS) entry which is preliminary data.</text>
</comment>
<accession>A0ABU7U2V3</accession>
<dbReference type="PANTHER" id="PTHR12526">
    <property type="entry name" value="GLYCOSYLTRANSFERASE"/>
    <property type="match status" value="1"/>
</dbReference>
<gene>
    <name evidence="2" type="ORF">DOFOFD_09165</name>
</gene>
<reference evidence="2 3" key="1">
    <citation type="submission" date="2023-10" db="EMBL/GenBank/DDBJ databases">
        <title>Sorlinia euscelidii gen. nov., sp. nov., an acetic acid bacteria isolated from the gut of Euscelidius variegatus emitter.</title>
        <authorList>
            <person name="Michoud G."/>
            <person name="Marasco R."/>
            <person name="Seferji K."/>
            <person name="Gonella E."/>
            <person name="Garuglieri E."/>
            <person name="Alma A."/>
            <person name="Mapelli F."/>
            <person name="Borin S."/>
            <person name="Daffonchio D."/>
            <person name="Crotti E."/>
        </authorList>
    </citation>
    <scope>NUCLEOTIDE SEQUENCE [LARGE SCALE GENOMIC DNA]</scope>
    <source>
        <strain evidence="2 3">EV16P</strain>
    </source>
</reference>
<dbReference type="EMBL" id="JAWJZY010000003">
    <property type="protein sequence ID" value="MEE8659182.1"/>
    <property type="molecule type" value="Genomic_DNA"/>
</dbReference>
<evidence type="ECO:0000313" key="3">
    <source>
        <dbReference type="Proteomes" id="UP001312908"/>
    </source>
</evidence>
<feature type="domain" description="Glycosyl transferase family 1" evidence="1">
    <location>
        <begin position="74"/>
        <end position="229"/>
    </location>
</feature>
<dbReference type="CDD" id="cd03811">
    <property type="entry name" value="GT4_GT28_WabH-like"/>
    <property type="match status" value="1"/>
</dbReference>
<organism evidence="2 3">
    <name type="scientific">Sorlinia euscelidii</name>
    <dbReference type="NCBI Taxonomy" id="3081148"/>
    <lineage>
        <taxon>Bacteria</taxon>
        <taxon>Pseudomonadati</taxon>
        <taxon>Pseudomonadota</taxon>
        <taxon>Alphaproteobacteria</taxon>
        <taxon>Acetobacterales</taxon>
        <taxon>Acetobacteraceae</taxon>
        <taxon>Sorlinia</taxon>
    </lineage>
</organism>
<dbReference type="RefSeq" id="WP_394820025.1">
    <property type="nucleotide sequence ID" value="NZ_JAWJZY010000003.1"/>
</dbReference>
<proteinExistence type="predicted"/>
<evidence type="ECO:0000313" key="2">
    <source>
        <dbReference type="EMBL" id="MEE8659182.1"/>
    </source>
</evidence>
<keyword evidence="3" id="KW-1185">Reference proteome</keyword>
<evidence type="ECO:0000259" key="1">
    <source>
        <dbReference type="Pfam" id="PF00534"/>
    </source>
</evidence>